<protein>
    <recommendedName>
        <fullName evidence="4">PEP-CTERM protein-sorting domain-containing protein</fullName>
    </recommendedName>
</protein>
<dbReference type="InterPro" id="IPR018247">
    <property type="entry name" value="EF_Hand_1_Ca_BS"/>
</dbReference>
<accession>A0A518APJ3</accession>
<reference evidence="2 3" key="1">
    <citation type="submission" date="2019-02" db="EMBL/GenBank/DDBJ databases">
        <title>Deep-cultivation of Planctomycetes and their phenomic and genomic characterization uncovers novel biology.</title>
        <authorList>
            <person name="Wiegand S."/>
            <person name="Jogler M."/>
            <person name="Boedeker C."/>
            <person name="Pinto D."/>
            <person name="Vollmers J."/>
            <person name="Rivas-Marin E."/>
            <person name="Kohn T."/>
            <person name="Peeters S.H."/>
            <person name="Heuer A."/>
            <person name="Rast P."/>
            <person name="Oberbeckmann S."/>
            <person name="Bunk B."/>
            <person name="Jeske O."/>
            <person name="Meyerdierks A."/>
            <person name="Storesund J.E."/>
            <person name="Kallscheuer N."/>
            <person name="Luecker S."/>
            <person name="Lage O.M."/>
            <person name="Pohl T."/>
            <person name="Merkel B.J."/>
            <person name="Hornburger P."/>
            <person name="Mueller R.-W."/>
            <person name="Bruemmer F."/>
            <person name="Labrenz M."/>
            <person name="Spormann A.M."/>
            <person name="Op den Camp H."/>
            <person name="Overmann J."/>
            <person name="Amann R."/>
            <person name="Jetten M.S.M."/>
            <person name="Mascher T."/>
            <person name="Medema M.H."/>
            <person name="Devos D.P."/>
            <person name="Kaster A.-K."/>
            <person name="Ovreas L."/>
            <person name="Rohde M."/>
            <person name="Galperin M.Y."/>
            <person name="Jogler C."/>
        </authorList>
    </citation>
    <scope>NUCLEOTIDE SEQUENCE [LARGE SCALE GENOMIC DNA]</scope>
    <source>
        <strain evidence="2 3">Pan181</strain>
    </source>
</reference>
<dbReference type="PROSITE" id="PS00018">
    <property type="entry name" value="EF_HAND_1"/>
    <property type="match status" value="1"/>
</dbReference>
<dbReference type="OrthoDB" id="1488789at2"/>
<dbReference type="GO" id="GO:0000272">
    <property type="term" value="P:polysaccharide catabolic process"/>
    <property type="evidence" value="ECO:0007669"/>
    <property type="project" value="InterPro"/>
</dbReference>
<dbReference type="KEGG" id="amuc:Pan181_28480"/>
<dbReference type="Proteomes" id="UP000315750">
    <property type="component" value="Chromosome"/>
</dbReference>
<dbReference type="Gene3D" id="1.10.1330.10">
    <property type="entry name" value="Dockerin domain"/>
    <property type="match status" value="1"/>
</dbReference>
<dbReference type="SUPFAM" id="SSF63446">
    <property type="entry name" value="Type I dockerin domain"/>
    <property type="match status" value="1"/>
</dbReference>
<evidence type="ECO:0000313" key="3">
    <source>
        <dbReference type="Proteomes" id="UP000315750"/>
    </source>
</evidence>
<keyword evidence="3" id="KW-1185">Reference proteome</keyword>
<dbReference type="EMBL" id="CP036278">
    <property type="protein sequence ID" value="QDU56638.1"/>
    <property type="molecule type" value="Genomic_DNA"/>
</dbReference>
<dbReference type="InterPro" id="IPR036439">
    <property type="entry name" value="Dockerin_dom_sf"/>
</dbReference>
<dbReference type="InterPro" id="IPR013424">
    <property type="entry name" value="Ice-binding_C"/>
</dbReference>
<organism evidence="2 3">
    <name type="scientific">Aeoliella mucimassa</name>
    <dbReference type="NCBI Taxonomy" id="2527972"/>
    <lineage>
        <taxon>Bacteria</taxon>
        <taxon>Pseudomonadati</taxon>
        <taxon>Planctomycetota</taxon>
        <taxon>Planctomycetia</taxon>
        <taxon>Pirellulales</taxon>
        <taxon>Lacipirellulaceae</taxon>
        <taxon>Aeoliella</taxon>
    </lineage>
</organism>
<gene>
    <name evidence="2" type="ORF">Pan181_28480</name>
</gene>
<proteinExistence type="predicted"/>
<name>A0A518APJ3_9BACT</name>
<evidence type="ECO:0000256" key="1">
    <source>
        <dbReference type="SAM" id="SignalP"/>
    </source>
</evidence>
<dbReference type="AlphaFoldDB" id="A0A518APJ3"/>
<dbReference type="NCBIfam" id="TIGR02595">
    <property type="entry name" value="PEP_CTERM"/>
    <property type="match status" value="1"/>
</dbReference>
<sequence precursor="true">MRPTPFALLTLAIFAISSFCQAANFVVVTSESARDQPLVDYLQNYLGHSVTVGAYAELDVTQSDVDALNAADMVIITRNTNSGNYATNATEVAAWDSLTVPVLLGNSYISRTSRWMWVDTDAIQVDYNGDISDPIGTTETHPLFSNLDVDMGDLISSPPISGIAKYDWTSSADIPDGTTLLGSGEIIGVRNNPTTPNIIIASYEAGSVTGSGNTLGGNRYFYALPEDLVNFRNSGLPILNNILSQEFPVLNGDVNLDGQVTLDDFNLIRDNFGNAATMRSVGDLNADGTVNFADFNQWKNAAGPALAAQASWSAVPEPGAMSLFLLGMIGMVARRWGSVKHKG</sequence>
<keyword evidence="1" id="KW-0732">Signal</keyword>
<evidence type="ECO:0008006" key="4">
    <source>
        <dbReference type="Google" id="ProtNLM"/>
    </source>
</evidence>
<feature type="signal peptide" evidence="1">
    <location>
        <begin position="1"/>
        <end position="22"/>
    </location>
</feature>
<evidence type="ECO:0000313" key="2">
    <source>
        <dbReference type="EMBL" id="QDU56638.1"/>
    </source>
</evidence>
<dbReference type="RefSeq" id="WP_145247346.1">
    <property type="nucleotide sequence ID" value="NZ_CP036278.1"/>
</dbReference>
<feature type="chain" id="PRO_5021719017" description="PEP-CTERM protein-sorting domain-containing protein" evidence="1">
    <location>
        <begin position="23"/>
        <end position="343"/>
    </location>
</feature>